<protein>
    <submittedName>
        <fullName evidence="2">Uncharacterized protein</fullName>
    </submittedName>
</protein>
<evidence type="ECO:0000313" key="2">
    <source>
        <dbReference type="EMBL" id="GFM93210.1"/>
    </source>
</evidence>
<keyword evidence="1" id="KW-0472">Membrane</keyword>
<organism evidence="2 3">
    <name type="scientific">Pseudomonas cichorii</name>
    <dbReference type="NCBI Taxonomy" id="36746"/>
    <lineage>
        <taxon>Bacteria</taxon>
        <taxon>Pseudomonadati</taxon>
        <taxon>Pseudomonadota</taxon>
        <taxon>Gammaproteobacteria</taxon>
        <taxon>Pseudomonadales</taxon>
        <taxon>Pseudomonadaceae</taxon>
        <taxon>Pseudomonas</taxon>
    </lineage>
</organism>
<comment type="caution">
    <text evidence="2">The sequence shown here is derived from an EMBL/GenBank/DDBJ whole genome shotgun (WGS) entry which is preliminary data.</text>
</comment>
<proteinExistence type="predicted"/>
<keyword evidence="1" id="KW-1133">Transmembrane helix</keyword>
<feature type="transmembrane region" description="Helical" evidence="1">
    <location>
        <begin position="56"/>
        <end position="76"/>
    </location>
</feature>
<keyword evidence="1" id="KW-0812">Transmembrane</keyword>
<sequence length="87" mass="9464">MFKRLFYNYYLRDMSLASFKLPLGLLLLIFGTVFGIFHWGLSLRTGIATSPGSSSMAIYLAALACVLGISIGQVPLQDDGADVSSER</sequence>
<keyword evidence="3" id="KW-1185">Reference proteome</keyword>
<gene>
    <name evidence="2" type="ORF">PSCICP_31820</name>
</gene>
<reference evidence="2 3" key="1">
    <citation type="submission" date="2020-05" db="EMBL/GenBank/DDBJ databases">
        <title>Genetic diversity of Pseudomonas cichorii.</title>
        <authorList>
            <person name="Tani S."/>
            <person name="Yagi H."/>
            <person name="Hashimoto S."/>
            <person name="Iiyama K."/>
            <person name="Furuya N."/>
        </authorList>
    </citation>
    <scope>NUCLEOTIDE SEQUENCE [LARGE SCALE GENOMIC DNA]</scope>
    <source>
        <strain evidence="2 3">LMG 2162</strain>
    </source>
</reference>
<dbReference type="EMBL" id="BLWA01000008">
    <property type="protein sequence ID" value="GFM93210.1"/>
    <property type="molecule type" value="Genomic_DNA"/>
</dbReference>
<name>A0ABQ1DQA0_PSECI</name>
<evidence type="ECO:0000256" key="1">
    <source>
        <dbReference type="SAM" id="Phobius"/>
    </source>
</evidence>
<accession>A0ABQ1DQA0</accession>
<feature type="transmembrane region" description="Helical" evidence="1">
    <location>
        <begin position="21"/>
        <end position="41"/>
    </location>
</feature>
<evidence type="ECO:0000313" key="3">
    <source>
        <dbReference type="Proteomes" id="UP000614982"/>
    </source>
</evidence>
<dbReference type="Proteomes" id="UP000614982">
    <property type="component" value="Unassembled WGS sequence"/>
</dbReference>